<evidence type="ECO:0000256" key="1">
    <source>
        <dbReference type="SAM" id="MobiDB-lite"/>
    </source>
</evidence>
<protein>
    <submittedName>
        <fullName evidence="2">Uncharacterized protein</fullName>
    </submittedName>
</protein>
<gene>
    <name evidence="2" type="ORF">AVEN_77996_1</name>
</gene>
<organism evidence="2 3">
    <name type="scientific">Araneus ventricosus</name>
    <name type="common">Orbweaver spider</name>
    <name type="synonym">Epeira ventricosa</name>
    <dbReference type="NCBI Taxonomy" id="182803"/>
    <lineage>
        <taxon>Eukaryota</taxon>
        <taxon>Metazoa</taxon>
        <taxon>Ecdysozoa</taxon>
        <taxon>Arthropoda</taxon>
        <taxon>Chelicerata</taxon>
        <taxon>Arachnida</taxon>
        <taxon>Araneae</taxon>
        <taxon>Araneomorphae</taxon>
        <taxon>Entelegynae</taxon>
        <taxon>Araneoidea</taxon>
        <taxon>Araneidae</taxon>
        <taxon>Araneus</taxon>
    </lineage>
</organism>
<evidence type="ECO:0000313" key="3">
    <source>
        <dbReference type="Proteomes" id="UP000499080"/>
    </source>
</evidence>
<dbReference type="EMBL" id="BGPR01007200">
    <property type="protein sequence ID" value="GBN25086.1"/>
    <property type="molecule type" value="Genomic_DNA"/>
</dbReference>
<feature type="region of interest" description="Disordered" evidence="1">
    <location>
        <begin position="16"/>
        <end position="82"/>
    </location>
</feature>
<name>A0A4Y2MHG8_ARAVE</name>
<comment type="caution">
    <text evidence="2">The sequence shown here is derived from an EMBL/GenBank/DDBJ whole genome shotgun (WGS) entry which is preliminary data.</text>
</comment>
<sequence length="82" mass="9228">MALYTVMRTRFLSEKMAEMHQASSHPPGDDPDFEASVNDENAPDNNHDGIESENKEDECDQKESPSSKTNSSGKRRESIKLE</sequence>
<dbReference type="AlphaFoldDB" id="A0A4Y2MHG8"/>
<keyword evidence="3" id="KW-1185">Reference proteome</keyword>
<proteinExistence type="predicted"/>
<dbReference type="Proteomes" id="UP000499080">
    <property type="component" value="Unassembled WGS sequence"/>
</dbReference>
<evidence type="ECO:0000313" key="2">
    <source>
        <dbReference type="EMBL" id="GBN25086.1"/>
    </source>
</evidence>
<accession>A0A4Y2MHG8</accession>
<reference evidence="2 3" key="1">
    <citation type="journal article" date="2019" name="Sci. Rep.">
        <title>Orb-weaving spider Araneus ventricosus genome elucidates the spidroin gene catalogue.</title>
        <authorList>
            <person name="Kono N."/>
            <person name="Nakamura H."/>
            <person name="Ohtoshi R."/>
            <person name="Moran D.A.P."/>
            <person name="Shinohara A."/>
            <person name="Yoshida Y."/>
            <person name="Fujiwara M."/>
            <person name="Mori M."/>
            <person name="Tomita M."/>
            <person name="Arakawa K."/>
        </authorList>
    </citation>
    <scope>NUCLEOTIDE SEQUENCE [LARGE SCALE GENOMIC DNA]</scope>
</reference>